<gene>
    <name evidence="4" type="ORF">GZH47_23460</name>
</gene>
<dbReference type="KEGG" id="prz:GZH47_23460"/>
<dbReference type="InterPro" id="IPR050624">
    <property type="entry name" value="HTH-type_Tx_Regulator"/>
</dbReference>
<feature type="domain" description="HTH tetR-type" evidence="3">
    <location>
        <begin position="13"/>
        <end position="73"/>
    </location>
</feature>
<dbReference type="InterPro" id="IPR001647">
    <property type="entry name" value="HTH_TetR"/>
</dbReference>
<sequence length="232" mass="27228">MKTWEEELDEIRMKRRDQILEAARELFLEKDMAQITMVDIVAKAGVSRVTLYKYFNSIHEIVFEIQIKIMNEISWYFEVDGNSGKTGADKLGIMMNGWLQLYREQPDHLRFIGMFDHFYRSSFPSEELRKRYKNSMEDRGEKFKAAIEEGMRDGSLHNVFDPIVLETMIQNTLISMVLRMATRGHLIQKQWGVDPEHTLIYLMQFMSQFVRTNPDLTKFELSSAAALPVDPD</sequence>
<dbReference type="Gene3D" id="1.10.10.60">
    <property type="entry name" value="Homeodomain-like"/>
    <property type="match status" value="1"/>
</dbReference>
<evidence type="ECO:0000256" key="2">
    <source>
        <dbReference type="PROSITE-ProRule" id="PRU00335"/>
    </source>
</evidence>
<feature type="DNA-binding region" description="H-T-H motif" evidence="2">
    <location>
        <begin position="36"/>
        <end position="55"/>
    </location>
</feature>
<dbReference type="EMBL" id="CP048286">
    <property type="protein sequence ID" value="QHW33462.1"/>
    <property type="molecule type" value="Genomic_DNA"/>
</dbReference>
<keyword evidence="5" id="KW-1185">Reference proteome</keyword>
<proteinExistence type="predicted"/>
<dbReference type="AlphaFoldDB" id="A0A6C0PAA6"/>
<dbReference type="RefSeq" id="WP_162643456.1">
    <property type="nucleotide sequence ID" value="NZ_CP048286.1"/>
</dbReference>
<evidence type="ECO:0000313" key="5">
    <source>
        <dbReference type="Proteomes" id="UP000479114"/>
    </source>
</evidence>
<dbReference type="Gene3D" id="1.10.357.10">
    <property type="entry name" value="Tetracycline Repressor, domain 2"/>
    <property type="match status" value="1"/>
</dbReference>
<keyword evidence="1 2" id="KW-0238">DNA-binding</keyword>
<evidence type="ECO:0000259" key="3">
    <source>
        <dbReference type="PROSITE" id="PS50977"/>
    </source>
</evidence>
<evidence type="ECO:0000256" key="1">
    <source>
        <dbReference type="ARBA" id="ARBA00023125"/>
    </source>
</evidence>
<dbReference type="Proteomes" id="UP000479114">
    <property type="component" value="Chromosome"/>
</dbReference>
<dbReference type="PANTHER" id="PTHR43479">
    <property type="entry name" value="ACREF/ENVCD OPERON REPRESSOR-RELATED"/>
    <property type="match status" value="1"/>
</dbReference>
<dbReference type="PROSITE" id="PS50977">
    <property type="entry name" value="HTH_TETR_2"/>
    <property type="match status" value="1"/>
</dbReference>
<dbReference type="PANTHER" id="PTHR43479:SF11">
    <property type="entry name" value="ACREF_ENVCD OPERON REPRESSOR-RELATED"/>
    <property type="match status" value="1"/>
</dbReference>
<reference evidence="4 5" key="1">
    <citation type="submission" date="2020-02" db="EMBL/GenBank/DDBJ databases">
        <title>Paenibacillus sp. nov., isolated from rhizosphere soil of tomato.</title>
        <authorList>
            <person name="Weon H.-Y."/>
            <person name="Lee S.A."/>
        </authorList>
    </citation>
    <scope>NUCLEOTIDE SEQUENCE [LARGE SCALE GENOMIC DNA]</scope>
    <source>
        <strain evidence="4 5">14171R-81</strain>
    </source>
</reference>
<dbReference type="GO" id="GO:0003677">
    <property type="term" value="F:DNA binding"/>
    <property type="evidence" value="ECO:0007669"/>
    <property type="project" value="UniProtKB-UniRule"/>
</dbReference>
<dbReference type="SUPFAM" id="SSF48498">
    <property type="entry name" value="Tetracyclin repressor-like, C-terminal domain"/>
    <property type="match status" value="1"/>
</dbReference>
<protein>
    <submittedName>
        <fullName evidence="4">TetR/AcrR family transcriptional regulator</fullName>
    </submittedName>
</protein>
<organism evidence="4 5">
    <name type="scientific">Paenibacillus rhizovicinus</name>
    <dbReference type="NCBI Taxonomy" id="2704463"/>
    <lineage>
        <taxon>Bacteria</taxon>
        <taxon>Bacillati</taxon>
        <taxon>Bacillota</taxon>
        <taxon>Bacilli</taxon>
        <taxon>Bacillales</taxon>
        <taxon>Paenibacillaceae</taxon>
        <taxon>Paenibacillus</taxon>
    </lineage>
</organism>
<dbReference type="Pfam" id="PF00440">
    <property type="entry name" value="TetR_N"/>
    <property type="match status" value="1"/>
</dbReference>
<dbReference type="InterPro" id="IPR009057">
    <property type="entry name" value="Homeodomain-like_sf"/>
</dbReference>
<dbReference type="InterPro" id="IPR036271">
    <property type="entry name" value="Tet_transcr_reg_TetR-rel_C_sf"/>
</dbReference>
<evidence type="ECO:0000313" key="4">
    <source>
        <dbReference type="EMBL" id="QHW33462.1"/>
    </source>
</evidence>
<name>A0A6C0PAA6_9BACL</name>
<dbReference type="SUPFAM" id="SSF46689">
    <property type="entry name" value="Homeodomain-like"/>
    <property type="match status" value="1"/>
</dbReference>
<dbReference type="PRINTS" id="PR00455">
    <property type="entry name" value="HTHTETR"/>
</dbReference>
<accession>A0A6C0PAA6</accession>